<sequence length="195" mass="22224">MGSTLLSVTPPGRKPVSRKRTAKRDARAKEGAWKRKTRVAGSIRGLDLTRRQWKTIPQNAKITFLFHLEINKNDIKQFTTGITTEFTTEQILREVRHHIHICQQEMFLNPTVLKAITEPITDGRIDKLKTIGERLTIWSDIMFTEGVAAALVAPYRSVIDVKSLFSDDTIDRYLRTLLSFTGKILSNKMAIPYAL</sequence>
<feature type="compositionally biased region" description="Basic and acidic residues" evidence="1">
    <location>
        <begin position="23"/>
        <end position="33"/>
    </location>
</feature>
<name>A0A6A5TVR9_9PLEO</name>
<gene>
    <name evidence="2" type="ORF">CC80DRAFT_507497</name>
</gene>
<dbReference type="Proteomes" id="UP000800035">
    <property type="component" value="Unassembled WGS sequence"/>
</dbReference>
<evidence type="ECO:0000256" key="1">
    <source>
        <dbReference type="SAM" id="MobiDB-lite"/>
    </source>
</evidence>
<reference evidence="2" key="1">
    <citation type="journal article" date="2020" name="Stud. Mycol.">
        <title>101 Dothideomycetes genomes: a test case for predicting lifestyles and emergence of pathogens.</title>
        <authorList>
            <person name="Haridas S."/>
            <person name="Albert R."/>
            <person name="Binder M."/>
            <person name="Bloem J."/>
            <person name="Labutti K."/>
            <person name="Salamov A."/>
            <person name="Andreopoulos B."/>
            <person name="Baker S."/>
            <person name="Barry K."/>
            <person name="Bills G."/>
            <person name="Bluhm B."/>
            <person name="Cannon C."/>
            <person name="Castanera R."/>
            <person name="Culley D."/>
            <person name="Daum C."/>
            <person name="Ezra D."/>
            <person name="Gonzalez J."/>
            <person name="Henrissat B."/>
            <person name="Kuo A."/>
            <person name="Liang C."/>
            <person name="Lipzen A."/>
            <person name="Lutzoni F."/>
            <person name="Magnuson J."/>
            <person name="Mondo S."/>
            <person name="Nolan M."/>
            <person name="Ohm R."/>
            <person name="Pangilinan J."/>
            <person name="Park H.-J."/>
            <person name="Ramirez L."/>
            <person name="Alfaro M."/>
            <person name="Sun H."/>
            <person name="Tritt A."/>
            <person name="Yoshinaga Y."/>
            <person name="Zwiers L.-H."/>
            <person name="Turgeon B."/>
            <person name="Goodwin S."/>
            <person name="Spatafora J."/>
            <person name="Crous P."/>
            <person name="Grigoriev I."/>
        </authorList>
    </citation>
    <scope>NUCLEOTIDE SEQUENCE</scope>
    <source>
        <strain evidence="2">CBS 675.92</strain>
    </source>
</reference>
<keyword evidence="3" id="KW-1185">Reference proteome</keyword>
<feature type="region of interest" description="Disordered" evidence="1">
    <location>
        <begin position="1"/>
        <end position="33"/>
    </location>
</feature>
<evidence type="ECO:0000313" key="3">
    <source>
        <dbReference type="Proteomes" id="UP000800035"/>
    </source>
</evidence>
<dbReference type="AlphaFoldDB" id="A0A6A5TVR9"/>
<organism evidence="2 3">
    <name type="scientific">Byssothecium circinans</name>
    <dbReference type="NCBI Taxonomy" id="147558"/>
    <lineage>
        <taxon>Eukaryota</taxon>
        <taxon>Fungi</taxon>
        <taxon>Dikarya</taxon>
        <taxon>Ascomycota</taxon>
        <taxon>Pezizomycotina</taxon>
        <taxon>Dothideomycetes</taxon>
        <taxon>Pleosporomycetidae</taxon>
        <taxon>Pleosporales</taxon>
        <taxon>Massarineae</taxon>
        <taxon>Massarinaceae</taxon>
        <taxon>Byssothecium</taxon>
    </lineage>
</organism>
<evidence type="ECO:0000313" key="2">
    <source>
        <dbReference type="EMBL" id="KAF1953037.1"/>
    </source>
</evidence>
<protein>
    <submittedName>
        <fullName evidence="2">Uncharacterized protein</fullName>
    </submittedName>
</protein>
<proteinExistence type="predicted"/>
<accession>A0A6A5TVR9</accession>
<dbReference type="EMBL" id="ML977006">
    <property type="protein sequence ID" value="KAF1953037.1"/>
    <property type="molecule type" value="Genomic_DNA"/>
</dbReference>